<gene>
    <name evidence="7" type="ORF">STSP2_02383</name>
</gene>
<sequence>MRALGPKSENLRTQEYIKLLAAHQSQIYAYILSMVVNYTEADEIMQETSMAMWKNFDRFEQGSDFLAWSTTIAYYQVLTFRRDRKRDSKVKFSDKFLFELKDRAPARLDLTNKRTEKLLECVKKLEKGDRELIELRYWQNLRARNIAERLNTGVRNVYYNLSRIQDLLVRCVRRSLAQEEL</sequence>
<dbReference type="NCBIfam" id="TIGR02989">
    <property type="entry name" value="Sig-70_gvs1"/>
    <property type="match status" value="1"/>
</dbReference>
<dbReference type="OrthoDB" id="6383365at2"/>
<dbReference type="Proteomes" id="UP000189674">
    <property type="component" value="Chromosome"/>
</dbReference>
<evidence type="ECO:0000313" key="7">
    <source>
        <dbReference type="EMBL" id="AQT69196.1"/>
    </source>
</evidence>
<dbReference type="Gene3D" id="1.10.10.10">
    <property type="entry name" value="Winged helix-like DNA-binding domain superfamily/Winged helix DNA-binding domain"/>
    <property type="match status" value="1"/>
</dbReference>
<evidence type="ECO:0000256" key="4">
    <source>
        <dbReference type="ARBA" id="ARBA00023163"/>
    </source>
</evidence>
<dbReference type="AlphaFoldDB" id="A0A1U9NNV6"/>
<dbReference type="NCBIfam" id="TIGR02937">
    <property type="entry name" value="sigma70-ECF"/>
    <property type="match status" value="1"/>
</dbReference>
<keyword evidence="3" id="KW-0731">Sigma factor</keyword>
<keyword evidence="4" id="KW-0804">Transcription</keyword>
<evidence type="ECO:0000256" key="1">
    <source>
        <dbReference type="ARBA" id="ARBA00010641"/>
    </source>
</evidence>
<dbReference type="InterPro" id="IPR036388">
    <property type="entry name" value="WH-like_DNA-bd_sf"/>
</dbReference>
<dbReference type="GO" id="GO:0003677">
    <property type="term" value="F:DNA binding"/>
    <property type="evidence" value="ECO:0007669"/>
    <property type="project" value="InterPro"/>
</dbReference>
<evidence type="ECO:0000256" key="2">
    <source>
        <dbReference type="ARBA" id="ARBA00023015"/>
    </source>
</evidence>
<dbReference type="Gene3D" id="1.10.1740.10">
    <property type="match status" value="1"/>
</dbReference>
<accession>A0A1U9NNV6</accession>
<dbReference type="EMBL" id="CP019791">
    <property type="protein sequence ID" value="AQT69196.1"/>
    <property type="molecule type" value="Genomic_DNA"/>
</dbReference>
<dbReference type="InterPro" id="IPR014284">
    <property type="entry name" value="RNA_pol_sigma-70_dom"/>
</dbReference>
<dbReference type="PANTHER" id="PTHR43133">
    <property type="entry name" value="RNA POLYMERASE ECF-TYPE SIGMA FACTO"/>
    <property type="match status" value="1"/>
</dbReference>
<dbReference type="InterPro" id="IPR007627">
    <property type="entry name" value="RNA_pol_sigma70_r2"/>
</dbReference>
<dbReference type="InterPro" id="IPR039425">
    <property type="entry name" value="RNA_pol_sigma-70-like"/>
</dbReference>
<evidence type="ECO:0000259" key="5">
    <source>
        <dbReference type="Pfam" id="PF04542"/>
    </source>
</evidence>
<dbReference type="GO" id="GO:0006352">
    <property type="term" value="P:DNA-templated transcription initiation"/>
    <property type="evidence" value="ECO:0007669"/>
    <property type="project" value="InterPro"/>
</dbReference>
<keyword evidence="8" id="KW-1185">Reference proteome</keyword>
<dbReference type="KEGG" id="alus:STSP2_02383"/>
<dbReference type="PANTHER" id="PTHR43133:SF51">
    <property type="entry name" value="RNA POLYMERASE SIGMA FACTOR"/>
    <property type="match status" value="1"/>
</dbReference>
<proteinExistence type="inferred from homology"/>
<keyword evidence="2" id="KW-0805">Transcription regulation</keyword>
<dbReference type="SUPFAM" id="SSF88659">
    <property type="entry name" value="Sigma3 and sigma4 domains of RNA polymerase sigma factors"/>
    <property type="match status" value="1"/>
</dbReference>
<dbReference type="Pfam" id="PF04542">
    <property type="entry name" value="Sigma70_r2"/>
    <property type="match status" value="1"/>
</dbReference>
<protein>
    <submittedName>
        <fullName evidence="7">RNA polymerase sigma factor</fullName>
    </submittedName>
</protein>
<dbReference type="InterPro" id="IPR014331">
    <property type="entry name" value="RNA_pol_sigma70_ECF_RHOBA"/>
</dbReference>
<feature type="domain" description="RNA polymerase sigma factor 70 region 4 type 2" evidence="6">
    <location>
        <begin position="116"/>
        <end position="163"/>
    </location>
</feature>
<organism evidence="7 8">
    <name type="scientific">Anaerohalosphaera lusitana</name>
    <dbReference type="NCBI Taxonomy" id="1936003"/>
    <lineage>
        <taxon>Bacteria</taxon>
        <taxon>Pseudomonadati</taxon>
        <taxon>Planctomycetota</taxon>
        <taxon>Phycisphaerae</taxon>
        <taxon>Sedimentisphaerales</taxon>
        <taxon>Anaerohalosphaeraceae</taxon>
        <taxon>Anaerohalosphaera</taxon>
    </lineage>
</organism>
<evidence type="ECO:0000256" key="3">
    <source>
        <dbReference type="ARBA" id="ARBA00023082"/>
    </source>
</evidence>
<dbReference type="STRING" id="1936003.STSP2_02383"/>
<dbReference type="InterPro" id="IPR013324">
    <property type="entry name" value="RNA_pol_sigma_r3/r4-like"/>
</dbReference>
<evidence type="ECO:0000313" key="8">
    <source>
        <dbReference type="Proteomes" id="UP000189674"/>
    </source>
</evidence>
<feature type="domain" description="RNA polymerase sigma-70 region 2" evidence="5">
    <location>
        <begin position="20"/>
        <end position="86"/>
    </location>
</feature>
<name>A0A1U9NNV6_9BACT</name>
<dbReference type="InterPro" id="IPR013325">
    <property type="entry name" value="RNA_pol_sigma_r2"/>
</dbReference>
<comment type="similarity">
    <text evidence="1">Belongs to the sigma-70 factor family. ECF subfamily.</text>
</comment>
<reference evidence="8" key="1">
    <citation type="submission" date="2017-02" db="EMBL/GenBank/DDBJ databases">
        <title>Comparative genomics and description of representatives of a novel lineage of planctomycetes thriving in anoxic sediments.</title>
        <authorList>
            <person name="Spring S."/>
            <person name="Bunk B."/>
            <person name="Sproer C."/>
        </authorList>
    </citation>
    <scope>NUCLEOTIDE SEQUENCE [LARGE SCALE GENOMIC DNA]</scope>
    <source>
        <strain evidence="8">ST-NAGAB-D1</strain>
    </source>
</reference>
<evidence type="ECO:0000259" key="6">
    <source>
        <dbReference type="Pfam" id="PF08281"/>
    </source>
</evidence>
<dbReference type="SUPFAM" id="SSF88946">
    <property type="entry name" value="Sigma2 domain of RNA polymerase sigma factors"/>
    <property type="match status" value="1"/>
</dbReference>
<dbReference type="GO" id="GO:0016987">
    <property type="term" value="F:sigma factor activity"/>
    <property type="evidence" value="ECO:0007669"/>
    <property type="project" value="UniProtKB-KW"/>
</dbReference>
<dbReference type="InterPro" id="IPR013249">
    <property type="entry name" value="RNA_pol_sigma70_r4_t2"/>
</dbReference>
<dbReference type="Pfam" id="PF08281">
    <property type="entry name" value="Sigma70_r4_2"/>
    <property type="match status" value="1"/>
</dbReference>